<proteinExistence type="predicted"/>
<sequence length="149" mass="16963">MANRTLPAAAHTALQNLLYSQEAADLWQIEAHNIRWDLQNIDDQLHSLAEDAEEIRYYHDSIINFEVMLHMFLNDRQIIETFMETNPTEFFPDPTRSVHLDVNITFILDHNCYHIVAEPALSVTNPSKPSPTNTASTTLPGYTTDTPAP</sequence>
<name>A0AAW0FM44_9APHY</name>
<comment type="caution">
    <text evidence="2">The sequence shown here is derived from an EMBL/GenBank/DDBJ whole genome shotgun (WGS) entry which is preliminary data.</text>
</comment>
<feature type="region of interest" description="Disordered" evidence="1">
    <location>
        <begin position="123"/>
        <end position="149"/>
    </location>
</feature>
<protein>
    <submittedName>
        <fullName evidence="2">Uncharacterized protein</fullName>
    </submittedName>
</protein>
<evidence type="ECO:0000313" key="2">
    <source>
        <dbReference type="EMBL" id="KAK7682440.1"/>
    </source>
</evidence>
<dbReference type="EMBL" id="JASBNA010000036">
    <property type="protein sequence ID" value="KAK7682440.1"/>
    <property type="molecule type" value="Genomic_DNA"/>
</dbReference>
<dbReference type="AlphaFoldDB" id="A0AAW0FM44"/>
<accession>A0AAW0FM44</accession>
<evidence type="ECO:0000313" key="3">
    <source>
        <dbReference type="Proteomes" id="UP001385951"/>
    </source>
</evidence>
<keyword evidence="3" id="KW-1185">Reference proteome</keyword>
<gene>
    <name evidence="2" type="ORF">QCA50_014645</name>
</gene>
<evidence type="ECO:0000256" key="1">
    <source>
        <dbReference type="SAM" id="MobiDB-lite"/>
    </source>
</evidence>
<reference evidence="2 3" key="1">
    <citation type="submission" date="2022-09" db="EMBL/GenBank/DDBJ databases">
        <authorList>
            <person name="Palmer J.M."/>
        </authorList>
    </citation>
    <scope>NUCLEOTIDE SEQUENCE [LARGE SCALE GENOMIC DNA]</scope>
    <source>
        <strain evidence="2 3">DSM 7382</strain>
    </source>
</reference>
<organism evidence="2 3">
    <name type="scientific">Cerrena zonata</name>
    <dbReference type="NCBI Taxonomy" id="2478898"/>
    <lineage>
        <taxon>Eukaryota</taxon>
        <taxon>Fungi</taxon>
        <taxon>Dikarya</taxon>
        <taxon>Basidiomycota</taxon>
        <taxon>Agaricomycotina</taxon>
        <taxon>Agaricomycetes</taxon>
        <taxon>Polyporales</taxon>
        <taxon>Cerrenaceae</taxon>
        <taxon>Cerrena</taxon>
    </lineage>
</organism>
<dbReference type="Proteomes" id="UP001385951">
    <property type="component" value="Unassembled WGS sequence"/>
</dbReference>